<comment type="caution">
    <text evidence="1">The sequence shown here is derived from an EMBL/GenBank/DDBJ whole genome shotgun (WGS) entry which is preliminary data.</text>
</comment>
<protein>
    <submittedName>
        <fullName evidence="1">D-glycero-beta-D-manno-heptose-7-phosphate kinase</fullName>
    </submittedName>
</protein>
<proteinExistence type="predicted"/>
<sequence>MIAEIIKNFQGERVLVLGDVMLDHYVWGEVERISPEAPVPVLEVQKEEFRLGGAANVALNIKTLGGEPILLGVIGKDTAANDLIRLLTEKDIDTDKLVIDSSRSTTLKTRIGAINQQIVRIDYETKTDINLETMRKLLTNLEGLINNCDAMIIEDYNKGLLTEKVIEEALRYAKEKNIPVAVDPKQKNFMAYKGVDIFKPNYKELQTISGKIFENEEEFIQTARDFKLRMNIKNLIVTRGALGMYVFEGRGAHIHLPTCAREVYDVSGAGDTVISVLTLAYISGADIYSAADIANHAAGVVCGIKGTASITKEQLLSSYND</sequence>
<dbReference type="Proteomes" id="UP000294588">
    <property type="component" value="Unassembled WGS sequence"/>
</dbReference>
<keyword evidence="1" id="KW-0808">Transferase</keyword>
<evidence type="ECO:0000313" key="2">
    <source>
        <dbReference type="Proteomes" id="UP000294588"/>
    </source>
</evidence>
<reference evidence="1" key="1">
    <citation type="submission" date="2019-03" db="EMBL/GenBank/DDBJ databases">
        <title>Candidatus Syntrophosphaera thermopropionivorans: a novel player in syntrophic propionate oxidation during anaerobic digestion.</title>
        <authorList>
            <person name="Dyksma S."/>
        </authorList>
    </citation>
    <scope>NUCLEOTIDE SEQUENCE</scope>
    <source>
        <strain evidence="1">W5</strain>
    </source>
</reference>
<accession>A0AC61QKI6</accession>
<evidence type="ECO:0000313" key="1">
    <source>
        <dbReference type="EMBL" id="TDF74208.1"/>
    </source>
</evidence>
<keyword evidence="2" id="KW-1185">Reference proteome</keyword>
<dbReference type="EMBL" id="SMOG01000002">
    <property type="protein sequence ID" value="TDF74208.1"/>
    <property type="molecule type" value="Genomic_DNA"/>
</dbReference>
<organism evidence="1 2">
    <name type="scientific">Candidatus Syntrophosphaera thermopropionivorans</name>
    <dbReference type="NCBI Taxonomy" id="2593015"/>
    <lineage>
        <taxon>Bacteria</taxon>
        <taxon>Pseudomonadati</taxon>
        <taxon>Candidatus Cloacimonadota</taxon>
        <taxon>Candidatus Cloacimonadia</taxon>
        <taxon>Candidatus Cloacimonadales</taxon>
        <taxon>Candidatus Cloacimonadaceae</taxon>
        <taxon>Candidatus Syntrophosphaera</taxon>
    </lineage>
</organism>
<name>A0AC61QKI6_9BACT</name>
<gene>
    <name evidence="1" type="primary">rfaE1</name>
    <name evidence="1" type="ORF">E0946_01925</name>
</gene>
<keyword evidence="1" id="KW-0418">Kinase</keyword>